<feature type="transmembrane region" description="Helical" evidence="1">
    <location>
        <begin position="38"/>
        <end position="58"/>
    </location>
</feature>
<sequence>MNDHEVLDALRNSLDTVTMSTPVERIEAAGRVRRHRRVLVGTAGVAAAAALAVAVPALGNPATAPPSAGDSAGAGSVHIRTAAYSVDTKADGTLVATWDKSAYFSDHAGLEKALRRAGFPVLIKEGVFCKGPHDDGKLSPSGSGPGVANVMRGERAGDGRVTFTFVPAAMPAGKRLFIGYLNAAQLASVHMNPGSVERIVPADGPLTCTTTPPPEHHYH</sequence>
<protein>
    <recommendedName>
        <fullName evidence="4">Tat pathway signal sequence domain protein</fullName>
    </recommendedName>
</protein>
<dbReference type="RefSeq" id="WP_330799642.1">
    <property type="nucleotide sequence ID" value="NZ_JAZEWV010000036.1"/>
</dbReference>
<keyword evidence="1" id="KW-0812">Transmembrane</keyword>
<comment type="caution">
    <text evidence="2">The sequence shown here is derived from an EMBL/GenBank/DDBJ whole genome shotgun (WGS) entry which is preliminary data.</text>
</comment>
<evidence type="ECO:0000313" key="3">
    <source>
        <dbReference type="Proteomes" id="UP001344658"/>
    </source>
</evidence>
<proteinExistence type="predicted"/>
<dbReference type="EMBL" id="JAZEWV010000036">
    <property type="protein sequence ID" value="MEE4545939.1"/>
    <property type="molecule type" value="Genomic_DNA"/>
</dbReference>
<evidence type="ECO:0000313" key="2">
    <source>
        <dbReference type="EMBL" id="MEE4545939.1"/>
    </source>
</evidence>
<dbReference type="Proteomes" id="UP001344658">
    <property type="component" value="Unassembled WGS sequence"/>
</dbReference>
<reference evidence="2 3" key="1">
    <citation type="submission" date="2023-12" db="EMBL/GenBank/DDBJ databases">
        <title>Streptomyces sp. V4-01.</title>
        <authorList>
            <person name="Somphong A."/>
            <person name="Phongsopitanun W."/>
        </authorList>
    </citation>
    <scope>NUCLEOTIDE SEQUENCE [LARGE SCALE GENOMIC DNA]</scope>
    <source>
        <strain evidence="2 3">V4-01</strain>
    </source>
</reference>
<gene>
    <name evidence="2" type="ORF">V2S66_28705</name>
</gene>
<organism evidence="2 3">
    <name type="scientific">Actinacidiphila polyblastidii</name>
    <dbReference type="NCBI Taxonomy" id="3110430"/>
    <lineage>
        <taxon>Bacteria</taxon>
        <taxon>Bacillati</taxon>
        <taxon>Actinomycetota</taxon>
        <taxon>Actinomycetes</taxon>
        <taxon>Kitasatosporales</taxon>
        <taxon>Streptomycetaceae</taxon>
        <taxon>Actinacidiphila</taxon>
    </lineage>
</organism>
<keyword evidence="3" id="KW-1185">Reference proteome</keyword>
<name>A0ABU7PJD6_9ACTN</name>
<accession>A0ABU7PJD6</accession>
<evidence type="ECO:0000256" key="1">
    <source>
        <dbReference type="SAM" id="Phobius"/>
    </source>
</evidence>
<keyword evidence="1" id="KW-0472">Membrane</keyword>
<keyword evidence="1" id="KW-1133">Transmembrane helix</keyword>
<evidence type="ECO:0008006" key="4">
    <source>
        <dbReference type="Google" id="ProtNLM"/>
    </source>
</evidence>